<evidence type="ECO:0000313" key="12">
    <source>
        <dbReference type="Proteomes" id="UP000594042"/>
    </source>
</evidence>
<keyword evidence="8" id="KW-0732">Signal</keyword>
<dbReference type="InterPro" id="IPR013780">
    <property type="entry name" value="Glyco_hydro_b"/>
</dbReference>
<dbReference type="InterPro" id="IPR031704">
    <property type="entry name" value="Glyco_hydro_36_N"/>
</dbReference>
<evidence type="ECO:0000313" key="11">
    <source>
        <dbReference type="EMBL" id="BCI61923.1"/>
    </source>
</evidence>
<evidence type="ECO:0000256" key="6">
    <source>
        <dbReference type="PIRSR" id="PIRSR005536-1"/>
    </source>
</evidence>
<reference evidence="12" key="1">
    <citation type="submission" date="2020-07" db="EMBL/GenBank/DDBJ databases">
        <title>Complete genome sequencing of Coprobacter sp. strain 2CBH44.</title>
        <authorList>
            <person name="Sakamoto M."/>
            <person name="Murakami T."/>
            <person name="Mori H."/>
        </authorList>
    </citation>
    <scope>NUCLEOTIDE SEQUENCE [LARGE SCALE GENOMIC DNA]</scope>
    <source>
        <strain evidence="12">2CBH44</strain>
    </source>
</reference>
<dbReference type="RefSeq" id="WP_200755402.1">
    <property type="nucleotide sequence ID" value="NZ_AP023322.1"/>
</dbReference>
<feature type="binding site" evidence="7">
    <location>
        <begin position="345"/>
        <end position="346"/>
    </location>
    <ligand>
        <name>substrate</name>
    </ligand>
</feature>
<dbReference type="SUPFAM" id="SSF51445">
    <property type="entry name" value="(Trans)glycosidases"/>
    <property type="match status" value="1"/>
</dbReference>
<dbReference type="GO" id="GO:0016052">
    <property type="term" value="P:carbohydrate catabolic process"/>
    <property type="evidence" value="ECO:0007669"/>
    <property type="project" value="InterPro"/>
</dbReference>
<evidence type="ECO:0000256" key="2">
    <source>
        <dbReference type="ARBA" id="ARBA00012755"/>
    </source>
</evidence>
<dbReference type="InterPro" id="IPR002252">
    <property type="entry name" value="Glyco_hydro_36"/>
</dbReference>
<dbReference type="Pfam" id="PF16874">
    <property type="entry name" value="Glyco_hydro_36C"/>
    <property type="match status" value="1"/>
</dbReference>
<accession>A0A7G1HSE5</accession>
<dbReference type="PRINTS" id="PR00743">
    <property type="entry name" value="GLHYDRLASE36"/>
</dbReference>
<evidence type="ECO:0000259" key="9">
    <source>
        <dbReference type="Pfam" id="PF16874"/>
    </source>
</evidence>
<dbReference type="InterPro" id="IPR017853">
    <property type="entry name" value="GH"/>
</dbReference>
<evidence type="ECO:0000256" key="8">
    <source>
        <dbReference type="SAM" id="SignalP"/>
    </source>
</evidence>
<dbReference type="InterPro" id="IPR031705">
    <property type="entry name" value="Glyco_hydro_36_C"/>
</dbReference>
<feature type="binding site" evidence="7">
    <location>
        <position position="425"/>
    </location>
    <ligand>
        <name>substrate</name>
    </ligand>
</feature>
<dbReference type="PIRSF" id="PIRSF005536">
    <property type="entry name" value="Agal"/>
    <property type="match status" value="1"/>
</dbReference>
<evidence type="ECO:0000256" key="7">
    <source>
        <dbReference type="PIRSR" id="PIRSR005536-2"/>
    </source>
</evidence>
<proteinExistence type="inferred from homology"/>
<sequence>MKFFSVLMTMLSFPLLANATSQETIVIQTDNTSLVYKVNDKNKLCQSYLGNRLREKDCELVPVSNDEILLTFGTGYVHQPALRAVHGDGNTSTELVFDRVEQRRLNDNQVQTDIFLKDTYFAFGAKVSFKTYEKEDIIEQWVEYTSNEKKPVVLYDYASSCISLYARNYYMTQFWGNWANEMHMTESALTRGVKTVESRLGVRSNEYGHACFYLSLDKPAAEECGKVIGATLAWPGSFAFHFSIDNQDKLRIISGINSYAGQYTLKKGETLTTPPLLYTYSNQGKGTVSRRFHRWARQYGVYNGTKPHMTLMNNWEATYFDFNNEILTGIIDDAADMGFDLFLLDDGWFGKKHPRNSDNAGLGDWTINREKLPDGLGYLVKECQKRNIKFGIWLEPEMVNPKSELYEKHPDWVITQPNRPLDLSRNQLVLDLCNPEVQDFVFSVVDKTMSETEDISYIKWDCNRFMTNAASGYLPADKQSHLWIEYVRGLYSVLKRVREKYPDVTIMACSGGGGRIDYGTLPYFDEFWISDNTDALDRIKIQWGASQFFPAICMASHVSVCPNHITGRTVPLKFRFDVATSAKLGMDLQPRQMTDDEKAYCRLAMSDYNRVKDVVQFGDMYRLLSPYESNRVSLMYALEDKSHAVVYSYLMAKALNGDHQVLYLKGLDPDKQYRLHELNKIPNRWSRFDSLEGKVFSGDFLMNHGVAFYMSDEYESLVFEAVAL</sequence>
<dbReference type="CDD" id="cd14791">
    <property type="entry name" value="GH36"/>
    <property type="match status" value="1"/>
</dbReference>
<evidence type="ECO:0000256" key="3">
    <source>
        <dbReference type="ARBA" id="ARBA00022801"/>
    </source>
</evidence>
<dbReference type="KEGG" id="copr:Cop2CBH44_02760"/>
<dbReference type="GO" id="GO:0004557">
    <property type="term" value="F:alpha-galactosidase activity"/>
    <property type="evidence" value="ECO:0007669"/>
    <property type="project" value="UniProtKB-UniRule"/>
</dbReference>
<keyword evidence="4 5" id="KW-0326">Glycosidase</keyword>
<feature type="binding site" evidence="7">
    <location>
        <position position="509"/>
    </location>
    <ligand>
        <name>substrate</name>
    </ligand>
</feature>
<feature type="binding site" evidence="7">
    <location>
        <position position="531"/>
    </location>
    <ligand>
        <name>substrate</name>
    </ligand>
</feature>
<feature type="active site" description="Nucleophile" evidence="6">
    <location>
        <position position="461"/>
    </location>
</feature>
<dbReference type="EC" id="3.2.1.22" evidence="2 5"/>
<feature type="binding site" evidence="7">
    <location>
        <begin position="459"/>
        <end position="463"/>
    </location>
    <ligand>
        <name>substrate</name>
    </ligand>
</feature>
<dbReference type="InterPro" id="IPR013785">
    <property type="entry name" value="Aldolase_TIM"/>
</dbReference>
<feature type="chain" id="PRO_5028870282" description="Alpha-galactosidase" evidence="8">
    <location>
        <begin position="20"/>
        <end position="724"/>
    </location>
</feature>
<dbReference type="Pfam" id="PF16875">
    <property type="entry name" value="Glyco_hydro_36N"/>
    <property type="match status" value="1"/>
</dbReference>
<dbReference type="PANTHER" id="PTHR43053">
    <property type="entry name" value="GLYCOSIDASE FAMILY 31"/>
    <property type="match status" value="1"/>
</dbReference>
<keyword evidence="12" id="KW-1185">Reference proteome</keyword>
<dbReference type="Gene3D" id="3.20.20.70">
    <property type="entry name" value="Aldolase class I"/>
    <property type="match status" value="1"/>
</dbReference>
<comment type="similarity">
    <text evidence="5">Belongs to the glycosyl hydrolase.</text>
</comment>
<feature type="domain" description="Glycosyl hydrolase family 36 C-terminal" evidence="9">
    <location>
        <begin position="633"/>
        <end position="719"/>
    </location>
</feature>
<dbReference type="Gene3D" id="2.60.40.1180">
    <property type="entry name" value="Golgi alpha-mannosidase II"/>
    <property type="match status" value="1"/>
</dbReference>
<gene>
    <name evidence="11" type="ORF">Cop2CBH44_02760</name>
</gene>
<dbReference type="Pfam" id="PF02065">
    <property type="entry name" value="Melibiase"/>
    <property type="match status" value="1"/>
</dbReference>
<evidence type="ECO:0000256" key="1">
    <source>
        <dbReference type="ARBA" id="ARBA00001255"/>
    </source>
</evidence>
<dbReference type="PROSITE" id="PS00512">
    <property type="entry name" value="ALPHA_GALACTOSIDASE"/>
    <property type="match status" value="1"/>
</dbReference>
<dbReference type="InterPro" id="IPR050985">
    <property type="entry name" value="Alpha-glycosidase_related"/>
</dbReference>
<organism evidence="11 12">
    <name type="scientific">Coprobacter secundus subsp. similis</name>
    <dbReference type="NCBI Taxonomy" id="2751153"/>
    <lineage>
        <taxon>Bacteria</taxon>
        <taxon>Pseudomonadati</taxon>
        <taxon>Bacteroidota</taxon>
        <taxon>Bacteroidia</taxon>
        <taxon>Bacteroidales</taxon>
        <taxon>Barnesiellaceae</taxon>
        <taxon>Coprobacter</taxon>
    </lineage>
</organism>
<dbReference type="AlphaFoldDB" id="A0A7G1HSE5"/>
<feature type="signal peptide" evidence="8">
    <location>
        <begin position="1"/>
        <end position="19"/>
    </location>
</feature>
<dbReference type="InterPro" id="IPR038417">
    <property type="entry name" value="Alpga-gal_N_sf"/>
</dbReference>
<feature type="binding site" evidence="7">
    <location>
        <position position="178"/>
    </location>
    <ligand>
        <name>substrate</name>
    </ligand>
</feature>
<evidence type="ECO:0000256" key="5">
    <source>
        <dbReference type="PIRNR" id="PIRNR005536"/>
    </source>
</evidence>
<dbReference type="EMBL" id="AP023322">
    <property type="protein sequence ID" value="BCI61923.1"/>
    <property type="molecule type" value="Genomic_DNA"/>
</dbReference>
<name>A0A7G1HSE5_9BACT</name>
<protein>
    <recommendedName>
        <fullName evidence="2 5">Alpha-galactosidase</fullName>
        <ecNumber evidence="2 5">3.2.1.22</ecNumber>
    </recommendedName>
</protein>
<dbReference type="InterPro" id="IPR000111">
    <property type="entry name" value="Glyco_hydro_27/36_CS"/>
</dbReference>
<feature type="domain" description="Glycosyl hydrolase family 36 N-terminal" evidence="10">
    <location>
        <begin position="68"/>
        <end position="266"/>
    </location>
</feature>
<evidence type="ECO:0000259" key="10">
    <source>
        <dbReference type="Pfam" id="PF16875"/>
    </source>
</evidence>
<comment type="catalytic activity">
    <reaction evidence="1 5">
        <text>Hydrolysis of terminal, non-reducing alpha-D-galactose residues in alpha-D-galactosides, including galactose oligosaccharides, galactomannans and galactolipids.</text>
        <dbReference type="EC" id="3.2.1.22"/>
    </reaction>
</comment>
<dbReference type="FunFam" id="3.20.20.70:FF:000118">
    <property type="entry name" value="Alpha-galactosidase"/>
    <property type="match status" value="1"/>
</dbReference>
<dbReference type="Gene3D" id="2.70.98.60">
    <property type="entry name" value="alpha-galactosidase from lactobacil brevis"/>
    <property type="match status" value="1"/>
</dbReference>
<keyword evidence="3 5" id="KW-0378">Hydrolase</keyword>
<evidence type="ECO:0000256" key="4">
    <source>
        <dbReference type="ARBA" id="ARBA00023295"/>
    </source>
</evidence>
<dbReference type="PANTHER" id="PTHR43053:SF3">
    <property type="entry name" value="ALPHA-GALACTOSIDASE C-RELATED"/>
    <property type="match status" value="1"/>
</dbReference>
<feature type="active site" description="Proton donor" evidence="6">
    <location>
        <position position="531"/>
    </location>
</feature>
<dbReference type="Proteomes" id="UP000594042">
    <property type="component" value="Chromosome"/>
</dbReference>